<evidence type="ECO:0000313" key="2">
    <source>
        <dbReference type="EMBL" id="GBN52573.1"/>
    </source>
</evidence>
<evidence type="ECO:0000313" key="3">
    <source>
        <dbReference type="Proteomes" id="UP000499080"/>
    </source>
</evidence>
<proteinExistence type="predicted"/>
<name>A0A4Y2PNS0_ARAVE</name>
<reference evidence="2 3" key="1">
    <citation type="journal article" date="2019" name="Sci. Rep.">
        <title>Orb-weaving spider Araneus ventricosus genome elucidates the spidroin gene catalogue.</title>
        <authorList>
            <person name="Kono N."/>
            <person name="Nakamura H."/>
            <person name="Ohtoshi R."/>
            <person name="Moran D.A.P."/>
            <person name="Shinohara A."/>
            <person name="Yoshida Y."/>
            <person name="Fujiwara M."/>
            <person name="Mori M."/>
            <person name="Tomita M."/>
            <person name="Arakawa K."/>
        </authorList>
    </citation>
    <scope>NUCLEOTIDE SEQUENCE [LARGE SCALE GENOMIC DNA]</scope>
</reference>
<sequence>MEWPISPPFHRESDFPSVRQNDVQFHPALEELIDGAIIACVMICGGHLLLRLLWLLGMATTEKETNHSTFVSKTNNQRNSENALMFFKWQIMKKKQFN</sequence>
<evidence type="ECO:0000256" key="1">
    <source>
        <dbReference type="SAM" id="Phobius"/>
    </source>
</evidence>
<dbReference type="EMBL" id="BGPR01011705">
    <property type="protein sequence ID" value="GBN52573.1"/>
    <property type="molecule type" value="Genomic_DNA"/>
</dbReference>
<keyword evidence="1" id="KW-1133">Transmembrane helix</keyword>
<dbReference type="AlphaFoldDB" id="A0A4Y2PNS0"/>
<protein>
    <submittedName>
        <fullName evidence="2">Uncharacterized protein</fullName>
    </submittedName>
</protein>
<feature type="transmembrane region" description="Helical" evidence="1">
    <location>
        <begin position="36"/>
        <end position="56"/>
    </location>
</feature>
<keyword evidence="3" id="KW-1185">Reference proteome</keyword>
<accession>A0A4Y2PNS0</accession>
<gene>
    <name evidence="2" type="ORF">AVEN_244273_1</name>
</gene>
<comment type="caution">
    <text evidence="2">The sequence shown here is derived from an EMBL/GenBank/DDBJ whole genome shotgun (WGS) entry which is preliminary data.</text>
</comment>
<dbReference type="Proteomes" id="UP000499080">
    <property type="component" value="Unassembled WGS sequence"/>
</dbReference>
<organism evidence="2 3">
    <name type="scientific">Araneus ventricosus</name>
    <name type="common">Orbweaver spider</name>
    <name type="synonym">Epeira ventricosa</name>
    <dbReference type="NCBI Taxonomy" id="182803"/>
    <lineage>
        <taxon>Eukaryota</taxon>
        <taxon>Metazoa</taxon>
        <taxon>Ecdysozoa</taxon>
        <taxon>Arthropoda</taxon>
        <taxon>Chelicerata</taxon>
        <taxon>Arachnida</taxon>
        <taxon>Araneae</taxon>
        <taxon>Araneomorphae</taxon>
        <taxon>Entelegynae</taxon>
        <taxon>Araneoidea</taxon>
        <taxon>Araneidae</taxon>
        <taxon>Araneus</taxon>
    </lineage>
</organism>
<keyword evidence="1" id="KW-0812">Transmembrane</keyword>
<keyword evidence="1" id="KW-0472">Membrane</keyword>